<proteinExistence type="predicted"/>
<gene>
    <name evidence="1" type="ORF">E5358_11750</name>
</gene>
<dbReference type="EMBL" id="SRZC01000021">
    <property type="protein sequence ID" value="TGX80814.1"/>
    <property type="molecule type" value="Genomic_DNA"/>
</dbReference>
<evidence type="ECO:0000313" key="1">
    <source>
        <dbReference type="EMBL" id="TGX80814.1"/>
    </source>
</evidence>
<dbReference type="Proteomes" id="UP000308886">
    <property type="component" value="Unassembled WGS sequence"/>
</dbReference>
<organism evidence="1 2">
    <name type="scientific">Palleniella muris</name>
    <dbReference type="NCBI Taxonomy" id="3038145"/>
    <lineage>
        <taxon>Bacteria</taxon>
        <taxon>Pseudomonadati</taxon>
        <taxon>Bacteroidota</taxon>
        <taxon>Bacteroidia</taxon>
        <taxon>Bacteroidales</taxon>
        <taxon>Prevotellaceae</taxon>
        <taxon>Palleniella</taxon>
    </lineage>
</organism>
<name>A0AC61QN11_9BACT</name>
<reference evidence="1" key="1">
    <citation type="submission" date="2019-04" db="EMBL/GenBank/DDBJ databases">
        <title>Microbes associate with the intestines of laboratory mice.</title>
        <authorList>
            <person name="Navarre W."/>
            <person name="Wong E."/>
            <person name="Huang K."/>
            <person name="Tropini C."/>
            <person name="Ng K."/>
            <person name="Yu B."/>
        </authorList>
    </citation>
    <scope>NUCLEOTIDE SEQUENCE</scope>
    <source>
        <strain evidence="1">NM73_A23</strain>
    </source>
</reference>
<comment type="caution">
    <text evidence="1">The sequence shown here is derived from an EMBL/GenBank/DDBJ whole genome shotgun (WGS) entry which is preliminary data.</text>
</comment>
<evidence type="ECO:0000313" key="2">
    <source>
        <dbReference type="Proteomes" id="UP000308886"/>
    </source>
</evidence>
<protein>
    <submittedName>
        <fullName evidence="1">Sialate O-acetylesterase</fullName>
    </submittedName>
</protein>
<sequence>MKKLTTLLFLAFCMATIAHAKIWMPTIFDSRMVLQRESNVKLWGTTDAGKTVKVTTSWNKKTYRTTANSDGKWNVSVSTPEAGGPYSVTVSDGETLTFDNVLIGEVWICAGQSNMEMPMKGFPSQPIENGPTDILHSTDPLLHVFQSKRISRVEPTDTTVGQWKTSEPEVIRDFAATAYYFGRELRRTLNVPVGLIVTAWGGSSCESWIAREYVKPFVTEKSPYQIPYKPSDIKSKNRQPTVLFNGMLNPVIGYGIKGAIFYQGEDNVPRYQDYAQQLQTMVGCWRDKWGIGEFPFYYCQIAPYDYSIINWTVNSALLREQQYIAETQIPNAGMAVLMDAGIEKGIHPPKKSVAGERLAMLALVKTYGWKGITAESARYKSMTVENGKAILEFERDKMNLYGANSSFTSHLFEIAGEDRVFHPATVELHKRKFLAVYSPEVKNPVAVRYAFKDWCEGDLFCDGLPLSSFRTDNWPVEERKTETTETKDYDKQR</sequence>
<keyword evidence="2" id="KW-1185">Reference proteome</keyword>
<accession>A0AC61QN11</accession>